<feature type="transmembrane region" description="Helical" evidence="1">
    <location>
        <begin position="41"/>
        <end position="63"/>
    </location>
</feature>
<feature type="transmembrane region" description="Helical" evidence="1">
    <location>
        <begin position="70"/>
        <end position="89"/>
    </location>
</feature>
<dbReference type="Proteomes" id="UP000610746">
    <property type="component" value="Unassembled WGS sequence"/>
</dbReference>
<evidence type="ECO:0000256" key="1">
    <source>
        <dbReference type="SAM" id="Phobius"/>
    </source>
</evidence>
<feature type="transmembrane region" description="Helical" evidence="1">
    <location>
        <begin position="101"/>
        <end position="118"/>
    </location>
</feature>
<gene>
    <name evidence="2" type="ORF">HNQ03_000891</name>
</gene>
<proteinExistence type="predicted"/>
<keyword evidence="1" id="KW-0472">Membrane</keyword>
<dbReference type="EMBL" id="JABSNO010000005">
    <property type="protein sequence ID" value="NRS91824.1"/>
    <property type="molecule type" value="Genomic_DNA"/>
</dbReference>
<evidence type="ECO:0000313" key="2">
    <source>
        <dbReference type="EMBL" id="NRS91824.1"/>
    </source>
</evidence>
<feature type="transmembrane region" description="Helical" evidence="1">
    <location>
        <begin position="12"/>
        <end position="35"/>
    </location>
</feature>
<keyword evidence="3" id="KW-1185">Reference proteome</keyword>
<evidence type="ECO:0000313" key="3">
    <source>
        <dbReference type="Proteomes" id="UP000610746"/>
    </source>
</evidence>
<comment type="caution">
    <text evidence="2">The sequence shown here is derived from an EMBL/GenBank/DDBJ whole genome shotgun (WGS) entry which is preliminary data.</text>
</comment>
<keyword evidence="1" id="KW-1133">Transmembrane helix</keyword>
<accession>A0A8J8G5W9</accession>
<organism evidence="2 3">
    <name type="scientific">Frigoriflavimonas asaccharolytica</name>
    <dbReference type="NCBI Taxonomy" id="2735899"/>
    <lineage>
        <taxon>Bacteria</taxon>
        <taxon>Pseudomonadati</taxon>
        <taxon>Bacteroidota</taxon>
        <taxon>Flavobacteriia</taxon>
        <taxon>Flavobacteriales</taxon>
        <taxon>Weeksellaceae</taxon>
        <taxon>Frigoriflavimonas</taxon>
    </lineage>
</organism>
<reference evidence="2" key="1">
    <citation type="submission" date="2020-05" db="EMBL/GenBank/DDBJ databases">
        <title>Genomic Encyclopedia of Type Strains, Phase IV (KMG-V): Genome sequencing to study the core and pangenomes of soil and plant-associated prokaryotes.</title>
        <authorList>
            <person name="Whitman W."/>
        </authorList>
    </citation>
    <scope>NUCLEOTIDE SEQUENCE</scope>
    <source>
        <strain evidence="2">16F</strain>
    </source>
</reference>
<dbReference type="RefSeq" id="WP_173778445.1">
    <property type="nucleotide sequence ID" value="NZ_JABSNO010000005.1"/>
</dbReference>
<sequence length="139" mass="16125">MSVNKIFSNKIIYIVSMILSIFSIIIYVLAIIVRLKNINNSVVGLIVIFLISIIAFLQTYLLITNNRKAIFYINIHLTFLLFIAIYELINEFLNYGFTKVINGVFYIIIFLLISFYIVNKNKISKFNSGEINKIGEREI</sequence>
<dbReference type="AlphaFoldDB" id="A0A8J8G5W9"/>
<protein>
    <submittedName>
        <fullName evidence="2">Putative membrane protein</fullName>
    </submittedName>
</protein>
<name>A0A8J8G5W9_9FLAO</name>
<keyword evidence="1" id="KW-0812">Transmembrane</keyword>